<sequence length="90" mass="10251">MVRLTYDSGDTSGNAPRLRSDFGNDHAHNGFRTRCVPLSLSTNMTKLRKQGQTTYIRQETATTQEATASWSTYLLINKVCTFKTNKYQVR</sequence>
<protein>
    <submittedName>
        <fullName evidence="2">Uncharacterized protein</fullName>
    </submittedName>
</protein>
<keyword evidence="3" id="KW-1185">Reference proteome</keyword>
<feature type="region of interest" description="Disordered" evidence="1">
    <location>
        <begin position="1"/>
        <end position="26"/>
    </location>
</feature>
<dbReference type="EMBL" id="CAAALY010034400">
    <property type="protein sequence ID" value="VEL17836.1"/>
    <property type="molecule type" value="Genomic_DNA"/>
</dbReference>
<gene>
    <name evidence="2" type="ORF">PXEA_LOCUS11276</name>
</gene>
<accession>A0A3S4ZRA2</accession>
<organism evidence="2 3">
    <name type="scientific">Protopolystoma xenopodis</name>
    <dbReference type="NCBI Taxonomy" id="117903"/>
    <lineage>
        <taxon>Eukaryota</taxon>
        <taxon>Metazoa</taxon>
        <taxon>Spiralia</taxon>
        <taxon>Lophotrochozoa</taxon>
        <taxon>Platyhelminthes</taxon>
        <taxon>Monogenea</taxon>
        <taxon>Polyopisthocotylea</taxon>
        <taxon>Polystomatidea</taxon>
        <taxon>Polystomatidae</taxon>
        <taxon>Protopolystoma</taxon>
    </lineage>
</organism>
<name>A0A3S4ZRA2_9PLAT</name>
<evidence type="ECO:0000256" key="1">
    <source>
        <dbReference type="SAM" id="MobiDB-lite"/>
    </source>
</evidence>
<reference evidence="2" key="1">
    <citation type="submission" date="2018-11" db="EMBL/GenBank/DDBJ databases">
        <authorList>
            <consortium name="Pathogen Informatics"/>
        </authorList>
    </citation>
    <scope>NUCLEOTIDE SEQUENCE</scope>
</reference>
<proteinExistence type="predicted"/>
<evidence type="ECO:0000313" key="2">
    <source>
        <dbReference type="EMBL" id="VEL17836.1"/>
    </source>
</evidence>
<dbReference type="AlphaFoldDB" id="A0A3S4ZRA2"/>
<dbReference type="Proteomes" id="UP000784294">
    <property type="component" value="Unassembled WGS sequence"/>
</dbReference>
<comment type="caution">
    <text evidence="2">The sequence shown here is derived from an EMBL/GenBank/DDBJ whole genome shotgun (WGS) entry which is preliminary data.</text>
</comment>
<evidence type="ECO:0000313" key="3">
    <source>
        <dbReference type="Proteomes" id="UP000784294"/>
    </source>
</evidence>